<comment type="caution">
    <text evidence="2">The sequence shown here is derived from an EMBL/GenBank/DDBJ whole genome shotgun (WGS) entry which is preliminary data.</text>
</comment>
<gene>
    <name evidence="2" type="ORF">O181_013747</name>
</gene>
<dbReference type="EMBL" id="AVOT02003613">
    <property type="protein sequence ID" value="MBW0474032.1"/>
    <property type="molecule type" value="Genomic_DNA"/>
</dbReference>
<protein>
    <submittedName>
        <fullName evidence="2">Uncharacterized protein</fullName>
    </submittedName>
</protein>
<feature type="compositionally biased region" description="Basic and acidic residues" evidence="1">
    <location>
        <begin position="94"/>
        <end position="103"/>
    </location>
</feature>
<evidence type="ECO:0000256" key="1">
    <source>
        <dbReference type="SAM" id="MobiDB-lite"/>
    </source>
</evidence>
<accession>A0A9Q3C0A8</accession>
<organism evidence="2 3">
    <name type="scientific">Austropuccinia psidii MF-1</name>
    <dbReference type="NCBI Taxonomy" id="1389203"/>
    <lineage>
        <taxon>Eukaryota</taxon>
        <taxon>Fungi</taxon>
        <taxon>Dikarya</taxon>
        <taxon>Basidiomycota</taxon>
        <taxon>Pucciniomycotina</taxon>
        <taxon>Pucciniomycetes</taxon>
        <taxon>Pucciniales</taxon>
        <taxon>Sphaerophragmiaceae</taxon>
        <taxon>Austropuccinia</taxon>
    </lineage>
</organism>
<evidence type="ECO:0000313" key="3">
    <source>
        <dbReference type="Proteomes" id="UP000765509"/>
    </source>
</evidence>
<feature type="compositionally biased region" description="Basic and acidic residues" evidence="1">
    <location>
        <begin position="61"/>
        <end position="86"/>
    </location>
</feature>
<dbReference type="Proteomes" id="UP000765509">
    <property type="component" value="Unassembled WGS sequence"/>
</dbReference>
<sequence length="208" mass="24156">MIKALDGGYIIPILKILKLYIEQNLKDKVIIQQKKFSQKKTSENSKRLEDESWDKALKKVKDLTHKIKSPPETEPQPRSEGKESAKKSNGSKTTIEKEEGHSETRFTHLAENLDRRIVRAQVVSCLFPNYQRVPMEANEISKDIVRAFEKENTELKKKFMDEPTVKQKQEEVVELTEKKSEEKLTYISNVEDWLNWKPPTISSVNDPS</sequence>
<name>A0A9Q3C0A8_9BASI</name>
<dbReference type="AlphaFoldDB" id="A0A9Q3C0A8"/>
<proteinExistence type="predicted"/>
<keyword evidence="3" id="KW-1185">Reference proteome</keyword>
<reference evidence="2" key="1">
    <citation type="submission" date="2021-03" db="EMBL/GenBank/DDBJ databases">
        <title>Draft genome sequence of rust myrtle Austropuccinia psidii MF-1, a brazilian biotype.</title>
        <authorList>
            <person name="Quecine M.C."/>
            <person name="Pachon D.M.R."/>
            <person name="Bonatelli M.L."/>
            <person name="Correr F.H."/>
            <person name="Franceschini L.M."/>
            <person name="Leite T.F."/>
            <person name="Margarido G.R.A."/>
            <person name="Almeida C.A."/>
            <person name="Ferrarezi J.A."/>
            <person name="Labate C.A."/>
        </authorList>
    </citation>
    <scope>NUCLEOTIDE SEQUENCE</scope>
    <source>
        <strain evidence="2">MF-1</strain>
    </source>
</reference>
<dbReference type="OrthoDB" id="5102063at2759"/>
<feature type="region of interest" description="Disordered" evidence="1">
    <location>
        <begin position="61"/>
        <end position="103"/>
    </location>
</feature>
<evidence type="ECO:0000313" key="2">
    <source>
        <dbReference type="EMBL" id="MBW0474032.1"/>
    </source>
</evidence>